<sequence length="80" mass="8899">MHLTTVLITISDTKQCETDTIVAGFPIPGVKSVSEDPLISSQSWQDDQINMDITTNDIEEMFEVGDILLDVLSIEKISWS</sequence>
<protein>
    <submittedName>
        <fullName evidence="1">Uncharacterized protein</fullName>
    </submittedName>
</protein>
<dbReference type="EMBL" id="JAEUBG010002963">
    <property type="protein sequence ID" value="KAH3683748.1"/>
    <property type="molecule type" value="Genomic_DNA"/>
</dbReference>
<dbReference type="Proteomes" id="UP000774326">
    <property type="component" value="Unassembled WGS sequence"/>
</dbReference>
<keyword evidence="2" id="KW-1185">Reference proteome</keyword>
<organism evidence="1 2">
    <name type="scientific">Wickerhamomyces pijperi</name>
    <name type="common">Yeast</name>
    <name type="synonym">Pichia pijperi</name>
    <dbReference type="NCBI Taxonomy" id="599730"/>
    <lineage>
        <taxon>Eukaryota</taxon>
        <taxon>Fungi</taxon>
        <taxon>Dikarya</taxon>
        <taxon>Ascomycota</taxon>
        <taxon>Saccharomycotina</taxon>
        <taxon>Saccharomycetes</taxon>
        <taxon>Phaffomycetales</taxon>
        <taxon>Wickerhamomycetaceae</taxon>
        <taxon>Wickerhamomyces</taxon>
    </lineage>
</organism>
<dbReference type="AlphaFoldDB" id="A0A9P8TL96"/>
<comment type="caution">
    <text evidence="1">The sequence shown here is derived from an EMBL/GenBank/DDBJ whole genome shotgun (WGS) entry which is preliminary data.</text>
</comment>
<name>A0A9P8TL96_WICPI</name>
<reference evidence="1" key="2">
    <citation type="submission" date="2021-01" db="EMBL/GenBank/DDBJ databases">
        <authorList>
            <person name="Schikora-Tamarit M.A."/>
        </authorList>
    </citation>
    <scope>NUCLEOTIDE SEQUENCE</scope>
    <source>
        <strain evidence="1">CBS2887</strain>
    </source>
</reference>
<proteinExistence type="predicted"/>
<evidence type="ECO:0000313" key="2">
    <source>
        <dbReference type="Proteomes" id="UP000774326"/>
    </source>
</evidence>
<accession>A0A9P8TL96</accession>
<reference evidence="1" key="1">
    <citation type="journal article" date="2021" name="Open Biol.">
        <title>Shared evolutionary footprints suggest mitochondrial oxidative damage underlies multiple complex I losses in fungi.</title>
        <authorList>
            <person name="Schikora-Tamarit M.A."/>
            <person name="Marcet-Houben M."/>
            <person name="Nosek J."/>
            <person name="Gabaldon T."/>
        </authorList>
    </citation>
    <scope>NUCLEOTIDE SEQUENCE</scope>
    <source>
        <strain evidence="1">CBS2887</strain>
    </source>
</reference>
<evidence type="ECO:0000313" key="1">
    <source>
        <dbReference type="EMBL" id="KAH3683748.1"/>
    </source>
</evidence>
<gene>
    <name evidence="1" type="ORF">WICPIJ_005267</name>
</gene>